<organism evidence="2 3">
    <name type="scientific">Roseivivax isoporae LMG 25204</name>
    <dbReference type="NCBI Taxonomy" id="1449351"/>
    <lineage>
        <taxon>Bacteria</taxon>
        <taxon>Pseudomonadati</taxon>
        <taxon>Pseudomonadota</taxon>
        <taxon>Alphaproteobacteria</taxon>
        <taxon>Rhodobacterales</taxon>
        <taxon>Roseobacteraceae</taxon>
        <taxon>Roseivivax</taxon>
    </lineage>
</organism>
<dbReference type="STRING" id="1449351.RISW2_08445"/>
<name>X7F888_9RHOB</name>
<evidence type="ECO:0000313" key="2">
    <source>
        <dbReference type="EMBL" id="ETX28316.1"/>
    </source>
</evidence>
<keyword evidence="1" id="KW-1133">Transmembrane helix</keyword>
<keyword evidence="1" id="KW-0472">Membrane</keyword>
<feature type="transmembrane region" description="Helical" evidence="1">
    <location>
        <begin position="12"/>
        <end position="38"/>
    </location>
</feature>
<feature type="transmembrane region" description="Helical" evidence="1">
    <location>
        <begin position="127"/>
        <end position="145"/>
    </location>
</feature>
<feature type="transmembrane region" description="Helical" evidence="1">
    <location>
        <begin position="58"/>
        <end position="77"/>
    </location>
</feature>
<reference evidence="2 3" key="1">
    <citation type="submission" date="2014-01" db="EMBL/GenBank/DDBJ databases">
        <title>Roseivivax isoporae LMG 25204 Genome Sequencing.</title>
        <authorList>
            <person name="Lai Q."/>
            <person name="Li G."/>
            <person name="Shao Z."/>
        </authorList>
    </citation>
    <scope>NUCLEOTIDE SEQUENCE [LARGE SCALE GENOMIC DNA]</scope>
    <source>
        <strain evidence="2 3">LMG 25204</strain>
    </source>
</reference>
<dbReference type="AlphaFoldDB" id="X7F888"/>
<protein>
    <submittedName>
        <fullName evidence="2">Paraquat-inducible protein A</fullName>
    </submittedName>
</protein>
<dbReference type="Proteomes" id="UP000023430">
    <property type="component" value="Unassembled WGS sequence"/>
</dbReference>
<dbReference type="Pfam" id="PF04403">
    <property type="entry name" value="PqiA"/>
    <property type="match status" value="1"/>
</dbReference>
<sequence length="151" mass="16285">MGRLTARRLRVTLALVLLVLYPVAWMAPLLRAGLLPLFGMSEISVLSGLESLWATDPFLALIVLIFAIVAPYVKLALLLAAEVRRQGPFLAAATVWIGRIAMADIFLVALYVAVAKGIGVGRVETGWGLYLFTFCVLSALALGVAHPTRRP</sequence>
<keyword evidence="1" id="KW-0812">Transmembrane</keyword>
<accession>X7F888</accession>
<comment type="caution">
    <text evidence="2">The sequence shown here is derived from an EMBL/GenBank/DDBJ whole genome shotgun (WGS) entry which is preliminary data.</text>
</comment>
<keyword evidence="3" id="KW-1185">Reference proteome</keyword>
<evidence type="ECO:0000256" key="1">
    <source>
        <dbReference type="SAM" id="Phobius"/>
    </source>
</evidence>
<gene>
    <name evidence="2" type="ORF">RISW2_08445</name>
</gene>
<feature type="transmembrane region" description="Helical" evidence="1">
    <location>
        <begin position="89"/>
        <end position="115"/>
    </location>
</feature>
<dbReference type="eggNOG" id="COG2995">
    <property type="taxonomic scope" value="Bacteria"/>
</dbReference>
<dbReference type="EMBL" id="JAME01000020">
    <property type="protein sequence ID" value="ETX28316.1"/>
    <property type="molecule type" value="Genomic_DNA"/>
</dbReference>
<evidence type="ECO:0000313" key="3">
    <source>
        <dbReference type="Proteomes" id="UP000023430"/>
    </source>
</evidence>
<dbReference type="InterPro" id="IPR007498">
    <property type="entry name" value="PqiA-like"/>
</dbReference>
<proteinExistence type="predicted"/>